<evidence type="ECO:0000256" key="3">
    <source>
        <dbReference type="ARBA" id="ARBA00022833"/>
    </source>
</evidence>
<dbReference type="PANTHER" id="PTHR45787:SF13">
    <property type="entry name" value="LD11652P"/>
    <property type="match status" value="1"/>
</dbReference>
<dbReference type="CTD" id="6750580"/>
<evidence type="ECO:0000256" key="5">
    <source>
        <dbReference type="PROSITE-ProRule" id="PRU00125"/>
    </source>
</evidence>
<evidence type="ECO:0000259" key="6">
    <source>
        <dbReference type="PROSITE" id="PS50023"/>
    </source>
</evidence>
<accession>B3RNW0</accession>
<feature type="non-terminal residue" evidence="7">
    <location>
        <position position="119"/>
    </location>
</feature>
<feature type="non-terminal residue" evidence="7">
    <location>
        <position position="1"/>
    </location>
</feature>
<dbReference type="InterPro" id="IPR001781">
    <property type="entry name" value="Znf_LIM"/>
</dbReference>
<dbReference type="STRING" id="10228.B3RNW0"/>
<dbReference type="KEGG" id="tad:TRIADDRAFT_16471"/>
<keyword evidence="8" id="KW-1185">Reference proteome</keyword>
<dbReference type="PROSITE" id="PS50023">
    <property type="entry name" value="LIM_DOMAIN_2"/>
    <property type="match status" value="2"/>
</dbReference>
<dbReference type="RefSeq" id="XP_002109915.1">
    <property type="nucleotide sequence ID" value="XM_002109879.1"/>
</dbReference>
<proteinExistence type="predicted"/>
<gene>
    <name evidence="7" type="ORF">TRIADDRAFT_16471</name>
</gene>
<keyword evidence="1 5" id="KW-0479">Metal-binding</keyword>
<evidence type="ECO:0000313" key="8">
    <source>
        <dbReference type="Proteomes" id="UP000009022"/>
    </source>
</evidence>
<dbReference type="PhylomeDB" id="B3RNW0"/>
<dbReference type="OMA" id="STIFCEH"/>
<dbReference type="AlphaFoldDB" id="B3RNW0"/>
<dbReference type="HOGENOM" id="CLU_001357_7_3_1"/>
<dbReference type="PANTHER" id="PTHR45787">
    <property type="entry name" value="LD11652P"/>
    <property type="match status" value="1"/>
</dbReference>
<dbReference type="Proteomes" id="UP000009022">
    <property type="component" value="Unassembled WGS sequence"/>
</dbReference>
<keyword evidence="2" id="KW-0677">Repeat</keyword>
<dbReference type="OrthoDB" id="6352355at2759"/>
<protein>
    <recommendedName>
        <fullName evidence="6">LIM zinc-binding domain-containing protein</fullName>
    </recommendedName>
</protein>
<dbReference type="Gene3D" id="2.10.110.10">
    <property type="entry name" value="Cysteine Rich Protein"/>
    <property type="match status" value="2"/>
</dbReference>
<dbReference type="Pfam" id="PF00412">
    <property type="entry name" value="LIM"/>
    <property type="match status" value="2"/>
</dbReference>
<sequence length="119" mass="13355">TCAGCGTEIRDKHLLLSMDRHWHVNCLKCSCCGIRLDDVATKCYYKSGLILCQRDYIRRFGSGGSCAGCLQAISPDEMVLKLNQRAYHPNCFTCVVCTSRLTSGDRFRLVNGHIVCEHH</sequence>
<dbReference type="SMART" id="SM00132">
    <property type="entry name" value="LIM"/>
    <property type="match status" value="2"/>
</dbReference>
<feature type="domain" description="LIM zinc-binding" evidence="6">
    <location>
        <begin position="1"/>
        <end position="62"/>
    </location>
</feature>
<name>B3RNW0_TRIAD</name>
<dbReference type="InterPro" id="IPR050945">
    <property type="entry name" value="LMO_RBTN_TF"/>
</dbReference>
<organism evidence="7 8">
    <name type="scientific">Trichoplax adhaerens</name>
    <name type="common">Trichoplax reptans</name>
    <dbReference type="NCBI Taxonomy" id="10228"/>
    <lineage>
        <taxon>Eukaryota</taxon>
        <taxon>Metazoa</taxon>
        <taxon>Placozoa</taxon>
        <taxon>Uniplacotomia</taxon>
        <taxon>Trichoplacea</taxon>
        <taxon>Trichoplacidae</taxon>
        <taxon>Trichoplax</taxon>
    </lineage>
</organism>
<dbReference type="EMBL" id="DS985242">
    <property type="protein sequence ID" value="EDV28081.1"/>
    <property type="molecule type" value="Genomic_DNA"/>
</dbReference>
<feature type="domain" description="LIM zinc-binding" evidence="6">
    <location>
        <begin position="64"/>
        <end position="119"/>
    </location>
</feature>
<evidence type="ECO:0000256" key="2">
    <source>
        <dbReference type="ARBA" id="ARBA00022737"/>
    </source>
</evidence>
<reference evidence="7 8" key="1">
    <citation type="journal article" date="2008" name="Nature">
        <title>The Trichoplax genome and the nature of placozoans.</title>
        <authorList>
            <person name="Srivastava M."/>
            <person name="Begovic E."/>
            <person name="Chapman J."/>
            <person name="Putnam N.H."/>
            <person name="Hellsten U."/>
            <person name="Kawashima T."/>
            <person name="Kuo A."/>
            <person name="Mitros T."/>
            <person name="Salamov A."/>
            <person name="Carpenter M.L."/>
            <person name="Signorovitch A.Y."/>
            <person name="Moreno M.A."/>
            <person name="Kamm K."/>
            <person name="Grimwood J."/>
            <person name="Schmutz J."/>
            <person name="Shapiro H."/>
            <person name="Grigoriev I.V."/>
            <person name="Buss L.W."/>
            <person name="Schierwater B."/>
            <person name="Dellaporta S.L."/>
            <person name="Rokhsar D.S."/>
        </authorList>
    </citation>
    <scope>NUCLEOTIDE SEQUENCE [LARGE SCALE GENOMIC DNA]</scope>
    <source>
        <strain evidence="7 8">Grell-BS-1999</strain>
    </source>
</reference>
<dbReference type="GeneID" id="6750580"/>
<dbReference type="SUPFAM" id="SSF57716">
    <property type="entry name" value="Glucocorticoid receptor-like (DNA-binding domain)"/>
    <property type="match status" value="3"/>
</dbReference>
<evidence type="ECO:0000313" key="7">
    <source>
        <dbReference type="EMBL" id="EDV28081.1"/>
    </source>
</evidence>
<dbReference type="eggNOG" id="KOG0490">
    <property type="taxonomic scope" value="Eukaryota"/>
</dbReference>
<evidence type="ECO:0000256" key="4">
    <source>
        <dbReference type="ARBA" id="ARBA00023038"/>
    </source>
</evidence>
<dbReference type="PROSITE" id="PS00478">
    <property type="entry name" value="LIM_DOMAIN_1"/>
    <property type="match status" value="1"/>
</dbReference>
<dbReference type="InParanoid" id="B3RNW0"/>
<keyword evidence="4 5" id="KW-0440">LIM domain</keyword>
<keyword evidence="3 5" id="KW-0862">Zinc</keyword>
<evidence type="ECO:0000256" key="1">
    <source>
        <dbReference type="ARBA" id="ARBA00022723"/>
    </source>
</evidence>
<dbReference type="GO" id="GO:0046872">
    <property type="term" value="F:metal ion binding"/>
    <property type="evidence" value="ECO:0007669"/>
    <property type="project" value="UniProtKB-KW"/>
</dbReference>